<gene>
    <name evidence="2" type="ORF">EYF80_049649</name>
</gene>
<feature type="region of interest" description="Disordered" evidence="1">
    <location>
        <begin position="1"/>
        <end position="35"/>
    </location>
</feature>
<organism evidence="2 3">
    <name type="scientific">Liparis tanakae</name>
    <name type="common">Tanaka's snailfish</name>
    <dbReference type="NCBI Taxonomy" id="230148"/>
    <lineage>
        <taxon>Eukaryota</taxon>
        <taxon>Metazoa</taxon>
        <taxon>Chordata</taxon>
        <taxon>Craniata</taxon>
        <taxon>Vertebrata</taxon>
        <taxon>Euteleostomi</taxon>
        <taxon>Actinopterygii</taxon>
        <taxon>Neopterygii</taxon>
        <taxon>Teleostei</taxon>
        <taxon>Neoteleostei</taxon>
        <taxon>Acanthomorphata</taxon>
        <taxon>Eupercaria</taxon>
        <taxon>Perciformes</taxon>
        <taxon>Cottioidei</taxon>
        <taxon>Cottales</taxon>
        <taxon>Liparidae</taxon>
        <taxon>Liparis</taxon>
    </lineage>
</organism>
<feature type="compositionally biased region" description="Basic and acidic residues" evidence="1">
    <location>
        <begin position="7"/>
        <end position="19"/>
    </location>
</feature>
<keyword evidence="3" id="KW-1185">Reference proteome</keyword>
<evidence type="ECO:0000256" key="1">
    <source>
        <dbReference type="SAM" id="MobiDB-lite"/>
    </source>
</evidence>
<protein>
    <submittedName>
        <fullName evidence="2">Uncharacterized protein</fullName>
    </submittedName>
</protein>
<dbReference type="AlphaFoldDB" id="A0A4Z2FG92"/>
<sequence length="116" mass="12676">MLQRIGRGGDSEERRRKGQAEGVLPATATHPSPFGLGDVCRPAANKYKSISRRGTQKESSLRCESPVEVEVEVEVEVRPVVGLRVMEACPEERSSSSCWRLLVQTSSSATLTQCAM</sequence>
<accession>A0A4Z2FG92</accession>
<comment type="caution">
    <text evidence="2">The sequence shown here is derived from an EMBL/GenBank/DDBJ whole genome shotgun (WGS) entry which is preliminary data.</text>
</comment>
<dbReference type="EMBL" id="SRLO01001211">
    <property type="protein sequence ID" value="TNN40188.1"/>
    <property type="molecule type" value="Genomic_DNA"/>
</dbReference>
<dbReference type="Proteomes" id="UP000314294">
    <property type="component" value="Unassembled WGS sequence"/>
</dbReference>
<name>A0A4Z2FG92_9TELE</name>
<reference evidence="2 3" key="1">
    <citation type="submission" date="2019-03" db="EMBL/GenBank/DDBJ databases">
        <title>First draft genome of Liparis tanakae, snailfish: a comprehensive survey of snailfish specific genes.</title>
        <authorList>
            <person name="Kim W."/>
            <person name="Song I."/>
            <person name="Jeong J.-H."/>
            <person name="Kim D."/>
            <person name="Kim S."/>
            <person name="Ryu S."/>
            <person name="Song J.Y."/>
            <person name="Lee S.K."/>
        </authorList>
    </citation>
    <scope>NUCLEOTIDE SEQUENCE [LARGE SCALE GENOMIC DNA]</scope>
    <source>
        <tissue evidence="2">Muscle</tissue>
    </source>
</reference>
<evidence type="ECO:0000313" key="2">
    <source>
        <dbReference type="EMBL" id="TNN40188.1"/>
    </source>
</evidence>
<evidence type="ECO:0000313" key="3">
    <source>
        <dbReference type="Proteomes" id="UP000314294"/>
    </source>
</evidence>
<proteinExistence type="predicted"/>